<reference evidence="16 18" key="1">
    <citation type="submission" date="2016-10" db="EMBL/GenBank/DDBJ databases">
        <authorList>
            <person name="Varghese N."/>
            <person name="Submissions S."/>
        </authorList>
    </citation>
    <scope>NUCLEOTIDE SEQUENCE [LARGE SCALE GENOMIC DNA]</scope>
    <source>
        <strain evidence="10 22">WG10</strain>
        <strain evidence="11 18">WG2</strain>
        <strain evidence="13 16">WG5</strain>
    </source>
</reference>
<dbReference type="PROSITE" id="PS00760">
    <property type="entry name" value="SPASE_I_2"/>
    <property type="match status" value="1"/>
</dbReference>
<feature type="domain" description="Peptidase S26" evidence="8">
    <location>
        <begin position="6"/>
        <end position="162"/>
    </location>
</feature>
<evidence type="ECO:0000313" key="9">
    <source>
        <dbReference type="EMBL" id="PXV66382.1"/>
    </source>
</evidence>
<dbReference type="EMBL" id="FNEH01000016">
    <property type="protein sequence ID" value="SDI82657.1"/>
    <property type="molecule type" value="Genomic_DNA"/>
</dbReference>
<keyword evidence="18" id="KW-1185">Reference proteome</keyword>
<sequence length="181" mass="20725">MKSAVKEFLQSLVIAGILAFFIITFVAQSFVVDGRSMANTLQDGERLFVNKFIYRFHPPERGDIIVFAPKGSPDQKYIKRVIGKPGDTVYIKDGSTYVNGEALEENYLPERMIGDFGPYEVPEERVFVLGDNRNHSADSRFSSIVGFVEYDDISGKAFWVYWPLTEMRVIDHQEYNLSFEN</sequence>
<dbReference type="Proteomes" id="UP000324896">
    <property type="component" value="Unassembled WGS sequence"/>
</dbReference>
<name>A0A1G6PJR3_9FIRM</name>
<dbReference type="CDD" id="cd06530">
    <property type="entry name" value="S26_SPase_I"/>
    <property type="match status" value="1"/>
</dbReference>
<evidence type="ECO:0000256" key="4">
    <source>
        <dbReference type="ARBA" id="ARBA00013208"/>
    </source>
</evidence>
<reference evidence="14 21" key="3">
    <citation type="submission" date="2019-03" db="EMBL/GenBank/DDBJ databases">
        <title>Deep subsurface shale carbon reservoir microbial communities from Ohio and West Virginia, USA.</title>
        <authorList>
            <person name="Wrighton K."/>
        </authorList>
    </citation>
    <scope>NUCLEOTIDE SEQUENCE [LARGE SCALE GENOMIC DNA]</scope>
    <source>
        <strain evidence="14 21">UTICA-S4D12</strain>
    </source>
</reference>
<evidence type="ECO:0000313" key="20">
    <source>
        <dbReference type="Proteomes" id="UP000295472"/>
    </source>
</evidence>
<dbReference type="EMBL" id="QICM01000011">
    <property type="protein sequence ID" value="PXV66382.1"/>
    <property type="molecule type" value="Genomic_DNA"/>
</dbReference>
<dbReference type="EC" id="3.4.21.89" evidence="4 7"/>
<evidence type="ECO:0000313" key="14">
    <source>
        <dbReference type="EMBL" id="TDS31153.1"/>
    </source>
</evidence>
<dbReference type="GO" id="GO:0009003">
    <property type="term" value="F:signal peptidase activity"/>
    <property type="evidence" value="ECO:0007669"/>
    <property type="project" value="UniProtKB-EC"/>
</dbReference>
<gene>
    <name evidence="14" type="ORF">BY453_11254</name>
    <name evidence="15" type="ORF">C7954_11819</name>
    <name evidence="9" type="ORF">C8C78_11119</name>
    <name evidence="10" type="ORF">SAMN04488597_11455</name>
    <name evidence="11" type="ORF">SAMN04488598_10220</name>
    <name evidence="13" type="ORF">SAMN04515652_102162</name>
    <name evidence="12" type="ORF">SAMN04515654_11644</name>
</gene>
<reference evidence="15 20" key="4">
    <citation type="submission" date="2019-03" db="EMBL/GenBank/DDBJ databases">
        <title>Subsurface microbial communities from deep shales in Ohio and West Virginia, USA.</title>
        <authorList>
            <person name="Wrighton K."/>
        </authorList>
    </citation>
    <scope>NUCLEOTIDE SEQUENCE [LARGE SCALE GENOMIC DNA]</scope>
    <source>
        <strain evidence="15 20">DSMZ 11287</strain>
        <strain evidence="9 19">MSL28</strain>
    </source>
</reference>
<keyword evidence="7" id="KW-0645">Protease</keyword>
<dbReference type="AlphaFoldDB" id="A0A1G6PJR3"/>
<dbReference type="RefSeq" id="WP_073159218.1">
    <property type="nucleotide sequence ID" value="NZ_FMYT01000014.1"/>
</dbReference>
<dbReference type="GO" id="GO:0004252">
    <property type="term" value="F:serine-type endopeptidase activity"/>
    <property type="evidence" value="ECO:0007669"/>
    <property type="project" value="InterPro"/>
</dbReference>
<dbReference type="PRINTS" id="PR00727">
    <property type="entry name" value="LEADERPTASE"/>
</dbReference>
<evidence type="ECO:0000313" key="16">
    <source>
        <dbReference type="Proteomes" id="UP000198612"/>
    </source>
</evidence>
<evidence type="ECO:0000313" key="11">
    <source>
        <dbReference type="EMBL" id="SDE78999.1"/>
    </source>
</evidence>
<dbReference type="Proteomes" id="UP000247389">
    <property type="component" value="Unassembled WGS sequence"/>
</dbReference>
<evidence type="ECO:0000313" key="18">
    <source>
        <dbReference type="Proteomes" id="UP000199519"/>
    </source>
</evidence>
<dbReference type="EMBL" id="SOEF01000018">
    <property type="protein sequence ID" value="TDX42975.1"/>
    <property type="molecule type" value="Genomic_DNA"/>
</dbReference>
<evidence type="ECO:0000256" key="5">
    <source>
        <dbReference type="ARBA" id="ARBA00022801"/>
    </source>
</evidence>
<evidence type="ECO:0000313" key="21">
    <source>
        <dbReference type="Proteomes" id="UP000295758"/>
    </source>
</evidence>
<evidence type="ECO:0000256" key="1">
    <source>
        <dbReference type="ARBA" id="ARBA00000677"/>
    </source>
</evidence>
<dbReference type="InterPro" id="IPR036286">
    <property type="entry name" value="LexA/Signal_pep-like_sf"/>
</dbReference>
<proteinExistence type="inferred from homology"/>
<dbReference type="Proteomes" id="UP000199519">
    <property type="component" value="Unassembled WGS sequence"/>
</dbReference>
<dbReference type="Proteomes" id="UP000198945">
    <property type="component" value="Unassembled WGS sequence"/>
</dbReference>
<dbReference type="GO" id="GO:0005886">
    <property type="term" value="C:plasma membrane"/>
    <property type="evidence" value="ECO:0007669"/>
    <property type="project" value="UniProtKB-SubCell"/>
</dbReference>
<dbReference type="InterPro" id="IPR019758">
    <property type="entry name" value="Pept_S26A_signal_pept_1_CS"/>
</dbReference>
<evidence type="ECO:0000256" key="3">
    <source>
        <dbReference type="ARBA" id="ARBA00009370"/>
    </source>
</evidence>
<dbReference type="SUPFAM" id="SSF51306">
    <property type="entry name" value="LexA/Signal peptidase"/>
    <property type="match status" value="1"/>
</dbReference>
<feature type="transmembrane region" description="Helical" evidence="7">
    <location>
        <begin position="12"/>
        <end position="32"/>
    </location>
</feature>
<dbReference type="OrthoDB" id="9802919at2"/>
<evidence type="ECO:0000259" key="8">
    <source>
        <dbReference type="Pfam" id="PF10502"/>
    </source>
</evidence>
<keyword evidence="5 7" id="KW-0378">Hydrolase</keyword>
<protein>
    <recommendedName>
        <fullName evidence="4 7">Signal peptidase I</fullName>
        <ecNumber evidence="4 7">3.4.21.89</ecNumber>
    </recommendedName>
</protein>
<dbReference type="EMBL" id="FMYT01000014">
    <property type="protein sequence ID" value="SDC80482.1"/>
    <property type="molecule type" value="Genomic_DNA"/>
</dbReference>
<evidence type="ECO:0000256" key="7">
    <source>
        <dbReference type="RuleBase" id="RU362042"/>
    </source>
</evidence>
<dbReference type="InterPro" id="IPR019533">
    <property type="entry name" value="Peptidase_S26"/>
</dbReference>
<dbReference type="PANTHER" id="PTHR43390">
    <property type="entry name" value="SIGNAL PEPTIDASE I"/>
    <property type="match status" value="1"/>
</dbReference>
<comment type="similarity">
    <text evidence="3 7">Belongs to the peptidase S26 family.</text>
</comment>
<dbReference type="Gene3D" id="2.10.109.10">
    <property type="entry name" value="Umud Fragment, subunit A"/>
    <property type="match status" value="1"/>
</dbReference>
<keyword evidence="7" id="KW-1133">Transmembrane helix</keyword>
<dbReference type="Proteomes" id="UP000295472">
    <property type="component" value="Unassembled WGS sequence"/>
</dbReference>
<evidence type="ECO:0000313" key="19">
    <source>
        <dbReference type="Proteomes" id="UP000247389"/>
    </source>
</evidence>
<accession>A0A1G6PJR3</accession>
<evidence type="ECO:0000313" key="17">
    <source>
        <dbReference type="Proteomes" id="UP000198945"/>
    </source>
</evidence>
<dbReference type="Proteomes" id="UP000295758">
    <property type="component" value="Unassembled WGS sequence"/>
</dbReference>
<reference evidence="12 17" key="2">
    <citation type="submission" date="2016-10" db="EMBL/GenBank/DDBJ databases">
        <authorList>
            <person name="de Groot N.N."/>
        </authorList>
    </citation>
    <scope>NUCLEOTIDE SEQUENCE [LARGE SCALE GENOMIC DNA]</scope>
    <source>
        <strain evidence="12 17">WG7</strain>
    </source>
</reference>
<evidence type="ECO:0000256" key="6">
    <source>
        <dbReference type="PIRSR" id="PIRSR600223-1"/>
    </source>
</evidence>
<evidence type="ECO:0000313" key="12">
    <source>
        <dbReference type="EMBL" id="SDI82657.1"/>
    </source>
</evidence>
<dbReference type="EMBL" id="FOHG01000002">
    <property type="protein sequence ID" value="SES66294.1"/>
    <property type="molecule type" value="Genomic_DNA"/>
</dbReference>
<dbReference type="Proteomes" id="UP000198612">
    <property type="component" value="Unassembled WGS sequence"/>
</dbReference>
<dbReference type="InterPro" id="IPR000223">
    <property type="entry name" value="Pept_S26A_signal_pept_1"/>
</dbReference>
<dbReference type="NCBIfam" id="TIGR02227">
    <property type="entry name" value="sigpep_I_bact"/>
    <property type="match status" value="1"/>
</dbReference>
<evidence type="ECO:0000313" key="10">
    <source>
        <dbReference type="EMBL" id="SDC80482.1"/>
    </source>
</evidence>
<dbReference type="GeneID" id="57012937"/>
<dbReference type="STRING" id="54121.SAMN04515653_11744"/>
<dbReference type="PROSITE" id="PS00761">
    <property type="entry name" value="SPASE_I_3"/>
    <property type="match status" value="1"/>
</dbReference>
<evidence type="ECO:0000313" key="13">
    <source>
        <dbReference type="EMBL" id="SES66294.1"/>
    </source>
</evidence>
<dbReference type="InterPro" id="IPR019757">
    <property type="entry name" value="Pept_S26A_signal_pept_1_Lys-AS"/>
</dbReference>
<dbReference type="PANTHER" id="PTHR43390:SF1">
    <property type="entry name" value="CHLOROPLAST PROCESSING PEPTIDASE"/>
    <property type="match status" value="1"/>
</dbReference>
<dbReference type="GO" id="GO:0006465">
    <property type="term" value="P:signal peptide processing"/>
    <property type="evidence" value="ECO:0007669"/>
    <property type="project" value="InterPro"/>
</dbReference>
<feature type="active site" evidence="6">
    <location>
        <position position="36"/>
    </location>
</feature>
<dbReference type="EMBL" id="SOAA01000012">
    <property type="protein sequence ID" value="TDS31153.1"/>
    <property type="molecule type" value="Genomic_DNA"/>
</dbReference>
<comment type="catalytic activity">
    <reaction evidence="1 7">
        <text>Cleavage of hydrophobic, N-terminal signal or leader sequences from secreted and periplasmic proteins.</text>
        <dbReference type="EC" id="3.4.21.89"/>
    </reaction>
</comment>
<dbReference type="Pfam" id="PF10502">
    <property type="entry name" value="Peptidase_S26"/>
    <property type="match status" value="1"/>
</dbReference>
<dbReference type="EMBL" id="FNBJ01000002">
    <property type="protein sequence ID" value="SDE78999.1"/>
    <property type="molecule type" value="Genomic_DNA"/>
</dbReference>
<feature type="active site" evidence="6">
    <location>
        <position position="79"/>
    </location>
</feature>
<keyword evidence="7" id="KW-0812">Transmembrane</keyword>
<evidence type="ECO:0000313" key="15">
    <source>
        <dbReference type="EMBL" id="TDX42975.1"/>
    </source>
</evidence>
<keyword evidence="7" id="KW-0472">Membrane</keyword>
<evidence type="ECO:0000313" key="22">
    <source>
        <dbReference type="Proteomes" id="UP000324896"/>
    </source>
</evidence>
<organism evidence="10 22">
    <name type="scientific">Halanaerobium congolense</name>
    <dbReference type="NCBI Taxonomy" id="54121"/>
    <lineage>
        <taxon>Bacteria</taxon>
        <taxon>Bacillati</taxon>
        <taxon>Bacillota</taxon>
        <taxon>Clostridia</taxon>
        <taxon>Halanaerobiales</taxon>
        <taxon>Halanaerobiaceae</taxon>
        <taxon>Halanaerobium</taxon>
    </lineage>
</organism>
<evidence type="ECO:0000256" key="2">
    <source>
        <dbReference type="ARBA" id="ARBA00004401"/>
    </source>
</evidence>
<comment type="subcellular location">
    <subcellularLocation>
        <location evidence="2">Cell membrane</location>
        <topology evidence="2">Single-pass type II membrane protein</topology>
    </subcellularLocation>
    <subcellularLocation>
        <location evidence="7">Membrane</location>
        <topology evidence="7">Single-pass type II membrane protein</topology>
    </subcellularLocation>
</comment>